<organism evidence="1 3">
    <name type="scientific">Paenibacillus rhizovicinus</name>
    <dbReference type="NCBI Taxonomy" id="2704463"/>
    <lineage>
        <taxon>Bacteria</taxon>
        <taxon>Bacillati</taxon>
        <taxon>Bacillota</taxon>
        <taxon>Bacilli</taxon>
        <taxon>Bacillales</taxon>
        <taxon>Paenibacillaceae</taxon>
        <taxon>Paenibacillus</taxon>
    </lineage>
</organism>
<dbReference type="Proteomes" id="UP000479114">
    <property type="component" value="Plasmid unnamed2"/>
</dbReference>
<keyword evidence="3" id="KW-1185">Reference proteome</keyword>
<keyword evidence="1" id="KW-0614">Plasmid</keyword>
<evidence type="ECO:0000313" key="1">
    <source>
        <dbReference type="EMBL" id="QHW35632.1"/>
    </source>
</evidence>
<dbReference type="EMBL" id="CP048288">
    <property type="protein sequence ID" value="QHW35866.1"/>
    <property type="molecule type" value="Genomic_DNA"/>
</dbReference>
<accession>A0A6C0PCX6</accession>
<protein>
    <submittedName>
        <fullName evidence="1">Uncharacterized protein</fullName>
    </submittedName>
</protein>
<proteinExistence type="predicted"/>
<evidence type="ECO:0000313" key="3">
    <source>
        <dbReference type="Proteomes" id="UP000479114"/>
    </source>
</evidence>
<dbReference type="AlphaFoldDB" id="A0A6C0PCX6"/>
<name>A0A6C0PCX6_9BACL</name>
<dbReference type="EMBL" id="CP048288">
    <property type="protein sequence ID" value="QHW35632.1"/>
    <property type="molecule type" value="Genomic_DNA"/>
</dbReference>
<dbReference type="RefSeq" id="WP_162645765.1">
    <property type="nucleotide sequence ID" value="NZ_CP048288.1"/>
</dbReference>
<evidence type="ECO:0000313" key="2">
    <source>
        <dbReference type="EMBL" id="QHW35866.1"/>
    </source>
</evidence>
<geneLocation type="plasmid" evidence="1 3">
    <name>unnamed2</name>
</geneLocation>
<gene>
    <name evidence="1" type="ORF">GZH47_32560</name>
    <name evidence="2" type="ORF">GZH47_33805</name>
</gene>
<reference evidence="1 3" key="1">
    <citation type="submission" date="2020-02" db="EMBL/GenBank/DDBJ databases">
        <title>Paenibacillus sp. nov., isolated from rhizosphere soil of tomato.</title>
        <authorList>
            <person name="Weon H.-Y."/>
            <person name="Lee S.A."/>
        </authorList>
    </citation>
    <scope>NUCLEOTIDE SEQUENCE [LARGE SCALE GENOMIC DNA]</scope>
    <source>
        <strain evidence="1 3">14171R-81</strain>
        <plasmid evidence="1 3">unnamed2</plasmid>
    </source>
</reference>
<dbReference type="KEGG" id="prz:GZH47_33805"/>
<sequence>MPIKDTRDIVPFVNGLESKLNEVEDGMESWLQNKATILAAIPQVSSIRVQATSAIVKAEDALAELNTATYGVVAAKGQRLRKLLDDLKKQVIQIAENATGGASVPDYLSMEINNAISSVDSTLADGVKLDYRLRKIQELGQAGADFSNRDVVMPYRFEVSDRLVSDRLTIPKEENVEFVSGRVTVLDVTGNQGILNDSGKMIEGTIDADGNVLLSDAPMVSVRLYYPVRLSFKDVPEDFLMLLLETVISKSSPIMESLLKFEKLLMDIVTDITAMKGTDWTADFSIMRNQKEIVQEGITPKGLNISAVDGIVHATWSYNDHPHLSHFIAEKWDELSKSWLPFDGDQGLITK</sequence>
<dbReference type="KEGG" id="prz:GZH47_32560"/>